<dbReference type="EMBL" id="QXEC01000044">
    <property type="protein sequence ID" value="RIV31299.1"/>
    <property type="molecule type" value="Genomic_DNA"/>
</dbReference>
<dbReference type="InterPro" id="IPR002347">
    <property type="entry name" value="SDR_fam"/>
</dbReference>
<keyword evidence="2" id="KW-1185">Reference proteome</keyword>
<dbReference type="SUPFAM" id="SSF51735">
    <property type="entry name" value="NAD(P)-binding Rossmann-fold domains"/>
    <property type="match status" value="1"/>
</dbReference>
<dbReference type="InterPro" id="IPR036291">
    <property type="entry name" value="NAD(P)-bd_dom_sf"/>
</dbReference>
<gene>
    <name evidence="1" type="ORF">D2L64_25895</name>
</gene>
<dbReference type="Pfam" id="PF00106">
    <property type="entry name" value="adh_short"/>
    <property type="match status" value="1"/>
</dbReference>
<accession>A0A418MMZ9</accession>
<sequence length="225" mass="23009">MPTIAIVGAGSGLGLSIARRFGREGFAVALVSRTQANVDELAEELGKDGIDAAGFAADATDTRALGAGFAGITARFGPVEVLSFSPSAPGDPRLRPVTATEVTLADVLPQLDFYLGGGIAAVQQVLPGMTERGSGTIIFTTGGTSANPGMRPAFASIAIGAGALRTYALSLHAAVAGDGVHVAHVPLSTWIGQGGPETQPDTIAEHYWSLYTRREGAEHPYVALP</sequence>
<proteinExistence type="predicted"/>
<dbReference type="RefSeq" id="WP_119579819.1">
    <property type="nucleotide sequence ID" value="NZ_QXEC01000044.1"/>
</dbReference>
<organism evidence="1 2">
    <name type="scientific">Micromonospora radicis</name>
    <dbReference type="NCBI Taxonomy" id="1894971"/>
    <lineage>
        <taxon>Bacteria</taxon>
        <taxon>Bacillati</taxon>
        <taxon>Actinomycetota</taxon>
        <taxon>Actinomycetes</taxon>
        <taxon>Micromonosporales</taxon>
        <taxon>Micromonosporaceae</taxon>
        <taxon>Micromonospora</taxon>
    </lineage>
</organism>
<name>A0A418MMZ9_9ACTN</name>
<comment type="caution">
    <text evidence="1">The sequence shown here is derived from an EMBL/GenBank/DDBJ whole genome shotgun (WGS) entry which is preliminary data.</text>
</comment>
<dbReference type="Gene3D" id="3.40.50.720">
    <property type="entry name" value="NAD(P)-binding Rossmann-like Domain"/>
    <property type="match status" value="1"/>
</dbReference>
<dbReference type="PANTHER" id="PTHR43431:SF7">
    <property type="entry name" value="OXIDOREDUCTASE, SHORT CHAIN DEHYDROGENASE_REDUCTASE FAMILY (AFU_ORTHOLOGUE AFUA_5G14000)"/>
    <property type="match status" value="1"/>
</dbReference>
<evidence type="ECO:0000313" key="2">
    <source>
        <dbReference type="Proteomes" id="UP000283832"/>
    </source>
</evidence>
<dbReference type="Proteomes" id="UP000283832">
    <property type="component" value="Unassembled WGS sequence"/>
</dbReference>
<dbReference type="OrthoDB" id="9799818at2"/>
<dbReference type="PANTHER" id="PTHR43431">
    <property type="entry name" value="OXIDOREDUCTASE, SHORT CHAIN DEHYDROGENASE/REDUCTASE FAMILY (AFU_ORTHOLOGUE AFUA_5G14000)"/>
    <property type="match status" value="1"/>
</dbReference>
<dbReference type="AlphaFoldDB" id="A0A418MMZ9"/>
<evidence type="ECO:0000313" key="1">
    <source>
        <dbReference type="EMBL" id="RIV31299.1"/>
    </source>
</evidence>
<reference evidence="1 2" key="1">
    <citation type="submission" date="2018-08" db="EMBL/GenBank/DDBJ databases">
        <title>Jishengella sp. nov., isolated from a root of Azadirachta indica A. Juss. var. siamensis Valenton.</title>
        <authorList>
            <person name="Kuncharoen N."/>
            <person name="Tanasupawat S."/>
            <person name="Kudo T."/>
            <person name="Ohkuma M."/>
        </authorList>
    </citation>
    <scope>NUCLEOTIDE SEQUENCE [LARGE SCALE GENOMIC DNA]</scope>
    <source>
        <strain evidence="1 2">AZ1-13</strain>
    </source>
</reference>
<protein>
    <submittedName>
        <fullName evidence="1">SDR family NAD(P)-dependent oxidoreductase</fullName>
    </submittedName>
</protein>